<comment type="caution">
    <text evidence="3">The sequence shown here is derived from an EMBL/GenBank/DDBJ whole genome shotgun (WGS) entry which is preliminary data.</text>
</comment>
<dbReference type="Gene3D" id="3.40.50.620">
    <property type="entry name" value="HUPs"/>
    <property type="match status" value="1"/>
</dbReference>
<dbReference type="Proteomes" id="UP000231019">
    <property type="component" value="Unassembled WGS sequence"/>
</dbReference>
<dbReference type="InterPro" id="IPR006016">
    <property type="entry name" value="UspA"/>
</dbReference>
<accession>A0A2M7GAX3</accession>
<sequence>MIKHILYPTDGSEASQAALKDLQAIAQSFQAKITLLHCYEFTMGHVLYRYGTDSAYVQEVEKRFENYGHETLHALANELRDSGFQIEKELVMKGSAGPLILKTAHEEGCDLILMGTRGLGGFRSVFLGSTSHYVANHSKDIPVYLVPVPESGQTAN</sequence>
<dbReference type="InterPro" id="IPR006015">
    <property type="entry name" value="Universal_stress_UspA"/>
</dbReference>
<proteinExistence type="inferred from homology"/>
<gene>
    <name evidence="3" type="ORF">COW36_00405</name>
</gene>
<dbReference type="InterPro" id="IPR014729">
    <property type="entry name" value="Rossmann-like_a/b/a_fold"/>
</dbReference>
<dbReference type="EMBL" id="PFFQ01000004">
    <property type="protein sequence ID" value="PIW19334.1"/>
    <property type="molecule type" value="Genomic_DNA"/>
</dbReference>
<evidence type="ECO:0000313" key="4">
    <source>
        <dbReference type="Proteomes" id="UP000231019"/>
    </source>
</evidence>
<dbReference type="CDD" id="cd00293">
    <property type="entry name" value="USP-like"/>
    <property type="match status" value="1"/>
</dbReference>
<dbReference type="PANTHER" id="PTHR46268">
    <property type="entry name" value="STRESS RESPONSE PROTEIN NHAX"/>
    <property type="match status" value="1"/>
</dbReference>
<evidence type="ECO:0000259" key="2">
    <source>
        <dbReference type="Pfam" id="PF00582"/>
    </source>
</evidence>
<dbReference type="PRINTS" id="PR01438">
    <property type="entry name" value="UNVRSLSTRESS"/>
</dbReference>
<evidence type="ECO:0000256" key="1">
    <source>
        <dbReference type="ARBA" id="ARBA00008791"/>
    </source>
</evidence>
<name>A0A2M7GAX3_9BACT</name>
<protein>
    <recommendedName>
        <fullName evidence="2">UspA domain-containing protein</fullName>
    </recommendedName>
</protein>
<reference evidence="3 4" key="1">
    <citation type="submission" date="2017-09" db="EMBL/GenBank/DDBJ databases">
        <title>Depth-based differentiation of microbial function through sediment-hosted aquifers and enrichment of novel symbionts in the deep terrestrial subsurface.</title>
        <authorList>
            <person name="Probst A.J."/>
            <person name="Ladd B."/>
            <person name="Jarett J.K."/>
            <person name="Geller-Mcgrath D.E."/>
            <person name="Sieber C.M."/>
            <person name="Emerson J.B."/>
            <person name="Anantharaman K."/>
            <person name="Thomas B.C."/>
            <person name="Malmstrom R."/>
            <person name="Stieglmeier M."/>
            <person name="Klingl A."/>
            <person name="Woyke T."/>
            <person name="Ryan C.M."/>
            <person name="Banfield J.F."/>
        </authorList>
    </citation>
    <scope>NUCLEOTIDE SEQUENCE [LARGE SCALE GENOMIC DNA]</scope>
    <source>
        <strain evidence="3">CG17_big_fil_post_rev_8_21_14_2_50_48_46</strain>
    </source>
</reference>
<dbReference type="AlphaFoldDB" id="A0A2M7GAX3"/>
<dbReference type="Pfam" id="PF00582">
    <property type="entry name" value="Usp"/>
    <property type="match status" value="1"/>
</dbReference>
<evidence type="ECO:0000313" key="3">
    <source>
        <dbReference type="EMBL" id="PIW19334.1"/>
    </source>
</evidence>
<comment type="similarity">
    <text evidence="1">Belongs to the universal stress protein A family.</text>
</comment>
<dbReference type="PANTHER" id="PTHR46268:SF6">
    <property type="entry name" value="UNIVERSAL STRESS PROTEIN UP12"/>
    <property type="match status" value="1"/>
</dbReference>
<dbReference type="SUPFAM" id="SSF52402">
    <property type="entry name" value="Adenine nucleotide alpha hydrolases-like"/>
    <property type="match status" value="1"/>
</dbReference>
<feature type="domain" description="UspA" evidence="2">
    <location>
        <begin position="1"/>
        <end position="147"/>
    </location>
</feature>
<organism evidence="3 4">
    <name type="scientific">bacterium (Candidatus Blackallbacteria) CG17_big_fil_post_rev_8_21_14_2_50_48_46</name>
    <dbReference type="NCBI Taxonomy" id="2014261"/>
    <lineage>
        <taxon>Bacteria</taxon>
        <taxon>Candidatus Blackallbacteria</taxon>
    </lineage>
</organism>